<evidence type="ECO:0000313" key="2">
    <source>
        <dbReference type="Proteomes" id="UP000290565"/>
    </source>
</evidence>
<sequence length="171" mass="19643">MMENDAPTKDVALLEGKDKPFVVAWGERRASWESSLRPEKVSWDRALMQPTISGVNFRFAPLYVPFGRWRPFHTTPNTELFVFMFEGEMEWCVGPELDNLQRFRLGQYDSLFVPKGHGVIYGNIGPAEAKCLCGHARTGDEWPKNIIWQLPGEAKPHSHDLSGWKNEPERK</sequence>
<dbReference type="EMBL" id="LBJM01000197">
    <property type="protein sequence ID" value="RXH24329.1"/>
    <property type="molecule type" value="Genomic_DNA"/>
</dbReference>
<dbReference type="InterPro" id="IPR014710">
    <property type="entry name" value="RmlC-like_jellyroll"/>
</dbReference>
<evidence type="ECO:0008006" key="3">
    <source>
        <dbReference type="Google" id="ProtNLM"/>
    </source>
</evidence>
<name>A0A4V1L1D5_9BRAD</name>
<dbReference type="Gene3D" id="2.60.120.10">
    <property type="entry name" value="Jelly Rolls"/>
    <property type="match status" value="1"/>
</dbReference>
<dbReference type="SUPFAM" id="SSF51182">
    <property type="entry name" value="RmlC-like cupins"/>
    <property type="match status" value="1"/>
</dbReference>
<reference evidence="1 2" key="1">
    <citation type="submission" date="2015-04" db="EMBL/GenBank/DDBJ databases">
        <title>Comparative genomics of rhizobia nodulating Arachis hypogaea in China.</title>
        <authorList>
            <person name="Li Y."/>
        </authorList>
    </citation>
    <scope>NUCLEOTIDE SEQUENCE [LARGE SCALE GENOMIC DNA]</scope>
    <source>
        <strain evidence="1 2">CCBAU 51787</strain>
    </source>
</reference>
<gene>
    <name evidence="1" type="ORF">XH94_36350</name>
</gene>
<protein>
    <recommendedName>
        <fullName evidence="3">Cupin domain-containing protein</fullName>
    </recommendedName>
</protein>
<organism evidence="1 2">
    <name type="scientific">Bradyrhizobium zhanjiangense</name>
    <dbReference type="NCBI Taxonomy" id="1325107"/>
    <lineage>
        <taxon>Bacteria</taxon>
        <taxon>Pseudomonadati</taxon>
        <taxon>Pseudomonadota</taxon>
        <taxon>Alphaproteobacteria</taxon>
        <taxon>Hyphomicrobiales</taxon>
        <taxon>Nitrobacteraceae</taxon>
        <taxon>Bradyrhizobium</taxon>
    </lineage>
</organism>
<evidence type="ECO:0000313" key="1">
    <source>
        <dbReference type="EMBL" id="RXH24329.1"/>
    </source>
</evidence>
<proteinExistence type="predicted"/>
<dbReference type="RefSeq" id="WP_128947443.1">
    <property type="nucleotide sequence ID" value="NZ_LBJM01000197.1"/>
</dbReference>
<accession>A0A4V1L1D5</accession>
<comment type="caution">
    <text evidence="1">The sequence shown here is derived from an EMBL/GenBank/DDBJ whole genome shotgun (WGS) entry which is preliminary data.</text>
</comment>
<dbReference type="AlphaFoldDB" id="A0A4V1L1D5"/>
<dbReference type="Proteomes" id="UP000290565">
    <property type="component" value="Unassembled WGS sequence"/>
</dbReference>
<dbReference type="InterPro" id="IPR011051">
    <property type="entry name" value="RmlC_Cupin_sf"/>
</dbReference>
<dbReference type="CDD" id="cd02208">
    <property type="entry name" value="cupin_RmlC-like"/>
    <property type="match status" value="1"/>
</dbReference>